<dbReference type="InterPro" id="IPR013783">
    <property type="entry name" value="Ig-like_fold"/>
</dbReference>
<dbReference type="InterPro" id="IPR036116">
    <property type="entry name" value="FN3_sf"/>
</dbReference>
<evidence type="ECO:0000259" key="4">
    <source>
        <dbReference type="PROSITE" id="PS50853"/>
    </source>
</evidence>
<dbReference type="PROSITE" id="PS50853">
    <property type="entry name" value="FN3"/>
    <property type="match status" value="1"/>
</dbReference>
<proteinExistence type="predicted"/>
<organism evidence="5 6">
    <name type="scientific">Patulibacter brassicae</name>
    <dbReference type="NCBI Taxonomy" id="1705717"/>
    <lineage>
        <taxon>Bacteria</taxon>
        <taxon>Bacillati</taxon>
        <taxon>Actinomycetota</taxon>
        <taxon>Thermoleophilia</taxon>
        <taxon>Solirubrobacterales</taxon>
        <taxon>Patulibacteraceae</taxon>
        <taxon>Patulibacter</taxon>
    </lineage>
</organism>
<dbReference type="SUPFAM" id="SSF49265">
    <property type="entry name" value="Fibronectin type III"/>
    <property type="match status" value="1"/>
</dbReference>
<evidence type="ECO:0000256" key="1">
    <source>
        <dbReference type="ARBA" id="ARBA00023295"/>
    </source>
</evidence>
<evidence type="ECO:0000256" key="3">
    <source>
        <dbReference type="SAM" id="SignalP"/>
    </source>
</evidence>
<keyword evidence="6" id="KW-1185">Reference proteome</keyword>
<feature type="signal peptide" evidence="3">
    <location>
        <begin position="1"/>
        <end position="23"/>
    </location>
</feature>
<evidence type="ECO:0000313" key="5">
    <source>
        <dbReference type="EMBL" id="MDX8150041.1"/>
    </source>
</evidence>
<sequence>MPRTAIRVTPLAATLAVAAIAPAAAPAAKAPAVTAPSVKTGLSGSLTPQSATLTGTVDPNGASTRYWFEYGTTSKLGKRTDTATVGGTDPLAATRGVTGLRSATTYHYRLAARNKKGTRRGAIRTFKTKVQPLGFSVAANPAGFGFGDATVIAGTLGGTGSTGRQVQLQANPWPYAGYQDVGNVQLTSGEGAFAFPILGQSINTRYRVRTTGKDPVLSAEVQTAVAPAVNTVASDRSVRRGTSVRFSGKLRPAKVGATIYVEREVRAGVWRRSAETATVASEDQAYTRFSARVKVNKTSRYRVRVVVADQSLGITEGTPIRIRATRR</sequence>
<dbReference type="RefSeq" id="WP_319952194.1">
    <property type="nucleotide sequence ID" value="NZ_JAXAVX010000001.1"/>
</dbReference>
<comment type="caution">
    <text evidence="5">The sequence shown here is derived from an EMBL/GenBank/DDBJ whole genome shotgun (WGS) entry which is preliminary data.</text>
</comment>
<accession>A0ABU4VE20</accession>
<dbReference type="EMBL" id="JAXAVX010000001">
    <property type="protein sequence ID" value="MDX8150041.1"/>
    <property type="molecule type" value="Genomic_DNA"/>
</dbReference>
<keyword evidence="1" id="KW-0326">Glycosidase</keyword>
<protein>
    <recommendedName>
        <fullName evidence="4">Fibronectin type-III domain-containing protein</fullName>
    </recommendedName>
</protein>
<dbReference type="Proteomes" id="UP001277761">
    <property type="component" value="Unassembled WGS sequence"/>
</dbReference>
<feature type="domain" description="Fibronectin type-III" evidence="4">
    <location>
        <begin position="35"/>
        <end position="131"/>
    </location>
</feature>
<name>A0ABU4VE20_9ACTN</name>
<feature type="compositionally biased region" description="Polar residues" evidence="2">
    <location>
        <begin position="40"/>
        <end position="56"/>
    </location>
</feature>
<dbReference type="InterPro" id="IPR003961">
    <property type="entry name" value="FN3_dom"/>
</dbReference>
<evidence type="ECO:0000313" key="6">
    <source>
        <dbReference type="Proteomes" id="UP001277761"/>
    </source>
</evidence>
<keyword evidence="1" id="KW-0378">Hydrolase</keyword>
<feature type="region of interest" description="Disordered" evidence="2">
    <location>
        <begin position="33"/>
        <end position="56"/>
    </location>
</feature>
<reference evidence="5 6" key="1">
    <citation type="submission" date="2023-11" db="EMBL/GenBank/DDBJ databases">
        <authorList>
            <person name="Xu M."/>
            <person name="Jiang T."/>
        </authorList>
    </citation>
    <scope>NUCLEOTIDE SEQUENCE [LARGE SCALE GENOMIC DNA]</scope>
    <source>
        <strain evidence="5 6">SD</strain>
    </source>
</reference>
<evidence type="ECO:0000256" key="2">
    <source>
        <dbReference type="SAM" id="MobiDB-lite"/>
    </source>
</evidence>
<gene>
    <name evidence="5" type="ORF">SK069_00415</name>
</gene>
<dbReference type="Gene3D" id="2.60.40.10">
    <property type="entry name" value="Immunoglobulins"/>
    <property type="match status" value="1"/>
</dbReference>
<keyword evidence="3" id="KW-0732">Signal</keyword>
<feature type="chain" id="PRO_5045608081" description="Fibronectin type-III domain-containing protein" evidence="3">
    <location>
        <begin position="24"/>
        <end position="327"/>
    </location>
</feature>